<feature type="domain" description="4Fe-4S ferredoxin-type" evidence="5">
    <location>
        <begin position="526"/>
        <end position="554"/>
    </location>
</feature>
<protein>
    <submittedName>
        <fullName evidence="6">FesM</fullName>
    </submittedName>
</protein>
<evidence type="ECO:0000256" key="3">
    <source>
        <dbReference type="ARBA" id="ARBA00023136"/>
    </source>
</evidence>
<dbReference type="PANTHER" id="PTHR30224:SF4">
    <property type="entry name" value="ELECTRON TRANSPORT PROTEIN YCCM-RELATED"/>
    <property type="match status" value="1"/>
</dbReference>
<feature type="transmembrane region" description="Helical" evidence="4">
    <location>
        <begin position="60"/>
        <end position="76"/>
    </location>
</feature>
<feature type="transmembrane region" description="Helical" evidence="4">
    <location>
        <begin position="326"/>
        <end position="344"/>
    </location>
</feature>
<name>A0ABP0MPJ3_9DINO</name>
<dbReference type="Proteomes" id="UP001642464">
    <property type="component" value="Unassembled WGS sequence"/>
</dbReference>
<feature type="transmembrane region" description="Helical" evidence="4">
    <location>
        <begin position="752"/>
        <end position="771"/>
    </location>
</feature>
<reference evidence="6 7" key="1">
    <citation type="submission" date="2024-02" db="EMBL/GenBank/DDBJ databases">
        <authorList>
            <person name="Chen Y."/>
            <person name="Shah S."/>
            <person name="Dougan E. K."/>
            <person name="Thang M."/>
            <person name="Chan C."/>
        </authorList>
    </citation>
    <scope>NUCLEOTIDE SEQUENCE [LARGE SCALE GENOMIC DNA]</scope>
</reference>
<evidence type="ECO:0000256" key="1">
    <source>
        <dbReference type="ARBA" id="ARBA00004236"/>
    </source>
</evidence>
<feature type="transmembrane region" description="Helical" evidence="4">
    <location>
        <begin position="12"/>
        <end position="40"/>
    </location>
</feature>
<dbReference type="InterPro" id="IPR032693">
    <property type="entry name" value="YtkA-like_dom"/>
</dbReference>
<comment type="subcellular location">
    <subcellularLocation>
        <location evidence="1">Cell membrane</location>
    </subcellularLocation>
</comment>
<evidence type="ECO:0000313" key="6">
    <source>
        <dbReference type="EMBL" id="CAK9052747.1"/>
    </source>
</evidence>
<feature type="transmembrane region" description="Helical" evidence="4">
    <location>
        <begin position="576"/>
        <end position="597"/>
    </location>
</feature>
<dbReference type="PROSITE" id="PS00198">
    <property type="entry name" value="4FE4S_FER_1"/>
    <property type="match status" value="1"/>
</dbReference>
<dbReference type="EMBL" id="CAXAMM010022914">
    <property type="protein sequence ID" value="CAK9052747.1"/>
    <property type="molecule type" value="Genomic_DNA"/>
</dbReference>
<evidence type="ECO:0000256" key="4">
    <source>
        <dbReference type="SAM" id="Phobius"/>
    </source>
</evidence>
<feature type="transmembrane region" description="Helical" evidence="4">
    <location>
        <begin position="136"/>
        <end position="153"/>
    </location>
</feature>
<dbReference type="InterPro" id="IPR017896">
    <property type="entry name" value="4Fe4S_Fe-S-bd"/>
</dbReference>
<feature type="transmembrane region" description="Helical" evidence="4">
    <location>
        <begin position="662"/>
        <end position="689"/>
    </location>
</feature>
<feature type="transmembrane region" description="Helical" evidence="4">
    <location>
        <begin position="364"/>
        <end position="385"/>
    </location>
</feature>
<proteinExistence type="predicted"/>
<feature type="transmembrane region" description="Helical" evidence="4">
    <location>
        <begin position="406"/>
        <end position="424"/>
    </location>
</feature>
<evidence type="ECO:0000259" key="5">
    <source>
        <dbReference type="PROSITE" id="PS51379"/>
    </source>
</evidence>
<evidence type="ECO:0000313" key="7">
    <source>
        <dbReference type="Proteomes" id="UP001642464"/>
    </source>
</evidence>
<keyword evidence="4" id="KW-1133">Transmembrane helix</keyword>
<feature type="transmembrane region" description="Helical" evidence="4">
    <location>
        <begin position="173"/>
        <end position="196"/>
    </location>
</feature>
<keyword evidence="4" id="KW-0812">Transmembrane</keyword>
<organism evidence="6 7">
    <name type="scientific">Durusdinium trenchii</name>
    <dbReference type="NCBI Taxonomy" id="1381693"/>
    <lineage>
        <taxon>Eukaryota</taxon>
        <taxon>Sar</taxon>
        <taxon>Alveolata</taxon>
        <taxon>Dinophyceae</taxon>
        <taxon>Suessiales</taxon>
        <taxon>Symbiodiniaceae</taxon>
        <taxon>Durusdinium</taxon>
    </lineage>
</organism>
<accession>A0ABP0MPJ3</accession>
<gene>
    <name evidence="6" type="ORF">SCF082_LOCUS28821</name>
</gene>
<dbReference type="PANTHER" id="PTHR30224">
    <property type="entry name" value="ELECTRON TRANSPORT PROTEIN"/>
    <property type="match status" value="1"/>
</dbReference>
<keyword evidence="3 4" id="KW-0472">Membrane</keyword>
<dbReference type="InterPro" id="IPR017900">
    <property type="entry name" value="4Fe4S_Fe_S_CS"/>
</dbReference>
<feature type="transmembrane region" description="Helical" evidence="4">
    <location>
        <begin position="430"/>
        <end position="451"/>
    </location>
</feature>
<dbReference type="InterPro" id="IPR052378">
    <property type="entry name" value="NosR_regulator"/>
</dbReference>
<sequence>MDKINGPYHKEALYVYVVIVLAHWAEHLAQTAQIYLLGWSIPESRGVAGLWYPWLVKSEALHYMYAFVMLVAFWILRKGFVGRSYTWWMVAFWIQFWHHIEHALLQAQAIFHHNLFGAPVPMSVAQLIIPRVELHLFYNTAVTIPMVIAMFYHMFPLPGEEAHQGCSCRVLNFIRTIITVAMMILLALCIAGWIWADTLPAEKMTGARWALGLCGAMAVGAADTSDIEVALALEPSPPVVGDSNVTLTITDAAGEPVSGAEVKIEGNMNHAGMKPSFADLGETEPGNYSGTLDFTMGGDWFILVTASTPDGKQIERKIDWRYSRTVLQVPVLLVSLVMIAHAFWGPQLAPKNLAALLTWVHFRGLVVLVLLLAGNLFCMACPFMLPRELARRWFTPRWEWPTALRNKWPAIVLFVMVLFIYELFDLWSDPWMTGIMIVGYFAAAIVVDSLFRRASFCKYVCPVGQFNFLGSTLSPLEVSVRDQAVCSSCTTKDCIRGTRAAAVETSASNQQLPVIQRGCELALFQPRKVGNLDCTFCLDCVYACPHDNIGIVSRLPAERLAVSGTRSGIGKIEKRFDFTVLAIVFTFGALLNAFAMISPVYALEQWIAEVTGLRVEWPILAGMFGVALVLEPALLLGVAAAISRLGSDEPLLSVVNRYARSLVPLGFGIWLAHYGFHFFTGFLTVIPVAQDAADRAFGMALLGEPLWQLGGIPEWIVYPMEIGFMSLGLLGSWLVAWSIADEDSPRRVWGSFMPWAVLHLLLYVSAMWIMTQPMDMRGTFLGG</sequence>
<keyword evidence="7" id="KW-1185">Reference proteome</keyword>
<dbReference type="Gene3D" id="2.60.40.10">
    <property type="entry name" value="Immunoglobulins"/>
    <property type="match status" value="1"/>
</dbReference>
<dbReference type="InterPro" id="IPR013783">
    <property type="entry name" value="Ig-like_fold"/>
</dbReference>
<dbReference type="PROSITE" id="PS51379">
    <property type="entry name" value="4FE4S_FER_2"/>
    <property type="match status" value="1"/>
</dbReference>
<feature type="transmembrane region" description="Helical" evidence="4">
    <location>
        <begin position="715"/>
        <end position="740"/>
    </location>
</feature>
<feature type="transmembrane region" description="Helical" evidence="4">
    <location>
        <begin position="617"/>
        <end position="642"/>
    </location>
</feature>
<dbReference type="Pfam" id="PF13115">
    <property type="entry name" value="YtkA"/>
    <property type="match status" value="1"/>
</dbReference>
<keyword evidence="2" id="KW-1003">Cell membrane</keyword>
<evidence type="ECO:0000256" key="2">
    <source>
        <dbReference type="ARBA" id="ARBA00022475"/>
    </source>
</evidence>
<comment type="caution">
    <text evidence="6">The sequence shown here is derived from an EMBL/GenBank/DDBJ whole genome shotgun (WGS) entry which is preliminary data.</text>
</comment>